<organism evidence="1 2">
    <name type="scientific">Candidatus Faecivivens stercoravium</name>
    <dbReference type="NCBI Taxonomy" id="2840803"/>
    <lineage>
        <taxon>Bacteria</taxon>
        <taxon>Bacillati</taxon>
        <taxon>Bacillota</taxon>
        <taxon>Clostridia</taxon>
        <taxon>Eubacteriales</taxon>
        <taxon>Oscillospiraceae</taxon>
        <taxon>Oscillospiraceae incertae sedis</taxon>
        <taxon>Candidatus Faecivivens</taxon>
    </lineage>
</organism>
<gene>
    <name evidence="1" type="ORF">IAB37_02700</name>
</gene>
<proteinExistence type="predicted"/>
<evidence type="ECO:0000313" key="1">
    <source>
        <dbReference type="EMBL" id="HIR60473.1"/>
    </source>
</evidence>
<protein>
    <submittedName>
        <fullName evidence="1">Uncharacterized protein</fullName>
    </submittedName>
</protein>
<feature type="non-terminal residue" evidence="1">
    <location>
        <position position="1"/>
    </location>
</feature>
<reference evidence="1" key="1">
    <citation type="submission" date="2020-10" db="EMBL/GenBank/DDBJ databases">
        <authorList>
            <person name="Gilroy R."/>
        </authorList>
    </citation>
    <scope>NUCLEOTIDE SEQUENCE</scope>
    <source>
        <strain evidence="1">CHK189-12415</strain>
    </source>
</reference>
<comment type="caution">
    <text evidence="1">The sequence shown here is derived from an EMBL/GenBank/DDBJ whole genome shotgun (WGS) entry which is preliminary data.</text>
</comment>
<dbReference type="EMBL" id="DVHA01000091">
    <property type="protein sequence ID" value="HIR60473.1"/>
    <property type="molecule type" value="Genomic_DNA"/>
</dbReference>
<dbReference type="AlphaFoldDB" id="A0A9D1J4H2"/>
<evidence type="ECO:0000313" key="2">
    <source>
        <dbReference type="Proteomes" id="UP000824241"/>
    </source>
</evidence>
<dbReference type="Proteomes" id="UP000824241">
    <property type="component" value="Unassembled WGS sequence"/>
</dbReference>
<accession>A0A9D1J4H2</accession>
<reference evidence="1" key="2">
    <citation type="journal article" date="2021" name="PeerJ">
        <title>Extensive microbial diversity within the chicken gut microbiome revealed by metagenomics and culture.</title>
        <authorList>
            <person name="Gilroy R."/>
            <person name="Ravi A."/>
            <person name="Getino M."/>
            <person name="Pursley I."/>
            <person name="Horton D.L."/>
            <person name="Alikhan N.F."/>
            <person name="Baker D."/>
            <person name="Gharbi K."/>
            <person name="Hall N."/>
            <person name="Watson M."/>
            <person name="Adriaenssens E.M."/>
            <person name="Foster-Nyarko E."/>
            <person name="Jarju S."/>
            <person name="Secka A."/>
            <person name="Antonio M."/>
            <person name="Oren A."/>
            <person name="Chaudhuri R.R."/>
            <person name="La Ragione R."/>
            <person name="Hildebrand F."/>
            <person name="Pallen M.J."/>
        </authorList>
    </citation>
    <scope>NUCLEOTIDE SEQUENCE</scope>
    <source>
        <strain evidence="1">CHK189-12415</strain>
    </source>
</reference>
<sequence>ELSIQEDKEPSVILQNVHPADTLYMGGKTVNIQVASENDPKIPSLLRALARYPGPDEARFFFADRRKLARPRGITGVMAEEELLRKLRGIAGADNVKVTNEK</sequence>
<name>A0A9D1J4H2_9FIRM</name>